<dbReference type="Pfam" id="PF00930">
    <property type="entry name" value="DPPIV_N"/>
    <property type="match status" value="1"/>
</dbReference>
<proteinExistence type="predicted"/>
<gene>
    <name evidence="4" type="ORF">HZF05_05520</name>
</gene>
<dbReference type="InterPro" id="IPR050278">
    <property type="entry name" value="Serine_Prot_S9B/DPPIV"/>
</dbReference>
<name>A0A838L2E2_9SPHN</name>
<dbReference type="PANTHER" id="PTHR11731">
    <property type="entry name" value="PROTEASE FAMILY S9B,C DIPEPTIDYL-PEPTIDASE IV-RELATED"/>
    <property type="match status" value="1"/>
</dbReference>
<feature type="signal peptide" evidence="1">
    <location>
        <begin position="1"/>
        <end position="26"/>
    </location>
</feature>
<dbReference type="GO" id="GO:0008236">
    <property type="term" value="F:serine-type peptidase activity"/>
    <property type="evidence" value="ECO:0007669"/>
    <property type="project" value="InterPro"/>
</dbReference>
<dbReference type="AlphaFoldDB" id="A0A838L2E2"/>
<dbReference type="InterPro" id="IPR029058">
    <property type="entry name" value="AB_hydrolase_fold"/>
</dbReference>
<dbReference type="EMBL" id="JACEIB010000003">
    <property type="protein sequence ID" value="MBA2933551.1"/>
    <property type="molecule type" value="Genomic_DNA"/>
</dbReference>
<dbReference type="Pfam" id="PF00326">
    <property type="entry name" value="Peptidase_S9"/>
    <property type="match status" value="1"/>
</dbReference>
<reference evidence="4 5" key="1">
    <citation type="submission" date="2020-07" db="EMBL/GenBank/DDBJ databases">
        <authorList>
            <person name="Sun Q."/>
        </authorList>
    </citation>
    <scope>NUCLEOTIDE SEQUENCE [LARGE SCALE GENOMIC DNA]</scope>
    <source>
        <strain evidence="4 5">CGMCC 1.13654</strain>
    </source>
</reference>
<dbReference type="Proteomes" id="UP000570166">
    <property type="component" value="Unassembled WGS sequence"/>
</dbReference>
<comment type="caution">
    <text evidence="4">The sequence shown here is derived from an EMBL/GenBank/DDBJ whole genome shotgun (WGS) entry which is preliminary data.</text>
</comment>
<sequence>MRATTFRIAISLAALTIVGANGAALAASAADYAKADRLRAFDERKVGGLIFPHWLSDGRRFYFRSFGLNEQPGTVFLVDPQAGTKAPLFDAVAIAKTLSREGGTRVDAMALPDWTLVDGDTRLAVRIREREYRCALTDSTCAPATAAEIAAERAHDVPDWAVRSPDGRWDAFVWNHNAYVVAVRDEQAGALPPLRPLSSTDGNSSFGDVADAAFLPTGQREGCDLGAPVGPNLPANPQFAPPPAGSIALTTDGETLWSYGPRFKMGTEVATLDADRYRPTKGEFAWSPDSRRLLVRRSDIRGVRVYPLYSSTSTTPVDHSYYYAVPGDKAIPQATYYLLDVASRRSVKVDVPPTGLILMPNAAQWSPDSRALLIQTADRGPKEIDFWKVDPASGVAHALIKERSETFAEMSNGGEDNVVAVTPDGQDIFWFSERDGWGHLYRYGPDGTLKNQVEKGDYSVDKIVRIDSQAQWIYFTAWGKTAGNPYYRHLYRIHFDGTGLTALTDAPGDHDIHAAPDGSYFIDTLSAIDKPPVTSILHLDGTPMMTVSRGDETPLRGLGWRPAETFTVKARDGKTDLWGVMYRPVDFDPKKTYPIVTNVYPGPFMGSVGKVWQFQGADNFERHAEDMTGMATHGEGMGQSLANLGFIVIKLNALGSAQRSKAMQDFFYGRAADNGLPDQIAAIRQLATRYPWIDASRAGIFGHSGGGYAAAAGLLHYPDFFKVGVSEAGNHDFRIYGWYWGEQYQGPLETAADNARYEAQANYKYADQLKGKLLLVHGDMDCNNPPSETLRLVDALEKQGKDFDFLMATDAGHQMPSYVMKRAWDYFVSNLAGQPVPTNFKPGPREF</sequence>
<evidence type="ECO:0000259" key="3">
    <source>
        <dbReference type="Pfam" id="PF00930"/>
    </source>
</evidence>
<dbReference type="Gene3D" id="3.40.50.1820">
    <property type="entry name" value="alpha/beta hydrolase"/>
    <property type="match status" value="1"/>
</dbReference>
<feature type="chain" id="PRO_5033000360" evidence="1">
    <location>
        <begin position="27"/>
        <end position="847"/>
    </location>
</feature>
<dbReference type="GO" id="GO:0006508">
    <property type="term" value="P:proteolysis"/>
    <property type="evidence" value="ECO:0007669"/>
    <property type="project" value="InterPro"/>
</dbReference>
<dbReference type="RefSeq" id="WP_160363372.1">
    <property type="nucleotide sequence ID" value="NZ_JACEIB010000003.1"/>
</dbReference>
<evidence type="ECO:0000256" key="1">
    <source>
        <dbReference type="SAM" id="SignalP"/>
    </source>
</evidence>
<keyword evidence="5" id="KW-1185">Reference proteome</keyword>
<protein>
    <submittedName>
        <fullName evidence="4">DPP IV N-terminal domain-containing protein</fullName>
    </submittedName>
</protein>
<accession>A0A838L2E2</accession>
<dbReference type="PANTHER" id="PTHR11731:SF118">
    <property type="entry name" value="BLR1971 PROTEIN"/>
    <property type="match status" value="1"/>
</dbReference>
<organism evidence="4 5">
    <name type="scientific">Sphingomonas chungangi</name>
    <dbReference type="NCBI Taxonomy" id="2683589"/>
    <lineage>
        <taxon>Bacteria</taxon>
        <taxon>Pseudomonadati</taxon>
        <taxon>Pseudomonadota</taxon>
        <taxon>Alphaproteobacteria</taxon>
        <taxon>Sphingomonadales</taxon>
        <taxon>Sphingomonadaceae</taxon>
        <taxon>Sphingomonas</taxon>
    </lineage>
</organism>
<evidence type="ECO:0000313" key="4">
    <source>
        <dbReference type="EMBL" id="MBA2933551.1"/>
    </source>
</evidence>
<feature type="domain" description="Dipeptidylpeptidase IV N-terminal" evidence="3">
    <location>
        <begin position="284"/>
        <end position="532"/>
    </location>
</feature>
<evidence type="ECO:0000259" key="2">
    <source>
        <dbReference type="Pfam" id="PF00326"/>
    </source>
</evidence>
<evidence type="ECO:0000313" key="5">
    <source>
        <dbReference type="Proteomes" id="UP000570166"/>
    </source>
</evidence>
<dbReference type="SUPFAM" id="SSF82171">
    <property type="entry name" value="DPP6 N-terminal domain-like"/>
    <property type="match status" value="1"/>
</dbReference>
<dbReference type="Gene3D" id="2.140.10.30">
    <property type="entry name" value="Dipeptidylpeptidase IV, N-terminal domain"/>
    <property type="match status" value="1"/>
</dbReference>
<dbReference type="InterPro" id="IPR002469">
    <property type="entry name" value="Peptidase_S9B_N"/>
</dbReference>
<feature type="domain" description="Peptidase S9 prolyl oligopeptidase catalytic" evidence="2">
    <location>
        <begin position="639"/>
        <end position="827"/>
    </location>
</feature>
<keyword evidence="1" id="KW-0732">Signal</keyword>
<dbReference type="SUPFAM" id="SSF53474">
    <property type="entry name" value="alpha/beta-Hydrolases"/>
    <property type="match status" value="1"/>
</dbReference>
<dbReference type="InterPro" id="IPR001375">
    <property type="entry name" value="Peptidase_S9_cat"/>
</dbReference>